<sequence length="369" mass="42582">MDDFQNSPQSIRLKKSIKRFYKYIEEERPNEYLFIHIVAVSLYISLYCINTVPSIHANKAWAFLLFILDFCLTVLFFGEYILCLYASNSRIDYILKPRNIFDLISTIPLFIEMIFITFSHRLIVPLQYIRMLKAFRILELYRFGEANLSVHIAVKALYRSMRQILAALISLVVVLVISSSFMFLAENSFYNEEELIWYRFVDGLPAKSPFQSVPGTFYWAMVTLTTTGYGDEYPVTSMGKFVAGITMMFGVAVIALPTSIIGANLTYEWNNTSRKLENSSRSMKGYGNYRHKYTPISSKINFSGNYLEANSFEMDQLPTDKQTKQPESFESNNPGSSEAFTIQSNHYDEIKSMLKNLQDQIKELSEKKG</sequence>
<dbReference type="PANTHER" id="PTHR11537">
    <property type="entry name" value="VOLTAGE-GATED POTASSIUM CHANNEL"/>
    <property type="match status" value="1"/>
</dbReference>
<evidence type="ECO:0000256" key="11">
    <source>
        <dbReference type="ARBA" id="ARBA00023303"/>
    </source>
</evidence>
<evidence type="ECO:0000259" key="14">
    <source>
        <dbReference type="Pfam" id="PF00520"/>
    </source>
</evidence>
<dbReference type="GO" id="GO:0005249">
    <property type="term" value="F:voltage-gated potassium channel activity"/>
    <property type="evidence" value="ECO:0007669"/>
    <property type="project" value="InterPro"/>
</dbReference>
<evidence type="ECO:0000256" key="13">
    <source>
        <dbReference type="SAM" id="Phobius"/>
    </source>
</evidence>
<organism evidence="15 16">
    <name type="scientific">Furculomyces boomerangus</name>
    <dbReference type="NCBI Taxonomy" id="61424"/>
    <lineage>
        <taxon>Eukaryota</taxon>
        <taxon>Fungi</taxon>
        <taxon>Fungi incertae sedis</taxon>
        <taxon>Zoopagomycota</taxon>
        <taxon>Kickxellomycotina</taxon>
        <taxon>Harpellomycetes</taxon>
        <taxon>Harpellales</taxon>
        <taxon>Harpellaceae</taxon>
        <taxon>Furculomyces</taxon>
    </lineage>
</organism>
<dbReference type="PANTHER" id="PTHR11537:SF254">
    <property type="entry name" value="POTASSIUM VOLTAGE-GATED CHANNEL PROTEIN SHAB"/>
    <property type="match status" value="1"/>
</dbReference>
<keyword evidence="3" id="KW-0633">Potassium transport</keyword>
<accession>A0A2T9YZ42</accession>
<dbReference type="InterPro" id="IPR028325">
    <property type="entry name" value="VG_K_chnl"/>
</dbReference>
<dbReference type="GO" id="GO:0001508">
    <property type="term" value="P:action potential"/>
    <property type="evidence" value="ECO:0007669"/>
    <property type="project" value="TreeGrafter"/>
</dbReference>
<keyword evidence="11" id="KW-0407">Ion channel</keyword>
<feature type="transmembrane region" description="Helical" evidence="13">
    <location>
        <begin position="32"/>
        <end position="49"/>
    </location>
</feature>
<keyword evidence="2" id="KW-0813">Transport</keyword>
<evidence type="ECO:0000256" key="9">
    <source>
        <dbReference type="ARBA" id="ARBA00023065"/>
    </source>
</evidence>
<keyword evidence="10 13" id="KW-0472">Membrane</keyword>
<keyword evidence="4 13" id="KW-0812">Transmembrane</keyword>
<keyword evidence="5" id="KW-0631">Potassium channel</keyword>
<dbReference type="OrthoDB" id="415460at2759"/>
<evidence type="ECO:0000256" key="6">
    <source>
        <dbReference type="ARBA" id="ARBA00022882"/>
    </source>
</evidence>
<name>A0A2T9YZ42_9FUNG</name>
<feature type="region of interest" description="Disordered" evidence="12">
    <location>
        <begin position="318"/>
        <end position="342"/>
    </location>
</feature>
<protein>
    <recommendedName>
        <fullName evidence="14">Ion transport domain-containing protein</fullName>
    </recommendedName>
</protein>
<dbReference type="Pfam" id="PF00520">
    <property type="entry name" value="Ion_trans"/>
    <property type="match status" value="1"/>
</dbReference>
<dbReference type="Gene3D" id="1.20.120.350">
    <property type="entry name" value="Voltage-gated potassium channels. Chain C"/>
    <property type="match status" value="1"/>
</dbReference>
<evidence type="ECO:0000256" key="8">
    <source>
        <dbReference type="ARBA" id="ARBA00022989"/>
    </source>
</evidence>
<feature type="domain" description="Ion transport" evidence="14">
    <location>
        <begin position="34"/>
        <end position="267"/>
    </location>
</feature>
<evidence type="ECO:0000256" key="7">
    <source>
        <dbReference type="ARBA" id="ARBA00022958"/>
    </source>
</evidence>
<dbReference type="EMBL" id="MBFT01000104">
    <property type="protein sequence ID" value="PVU97579.1"/>
    <property type="molecule type" value="Genomic_DNA"/>
</dbReference>
<dbReference type="STRING" id="61424.A0A2T9YZ42"/>
<evidence type="ECO:0000256" key="5">
    <source>
        <dbReference type="ARBA" id="ARBA00022826"/>
    </source>
</evidence>
<dbReference type="InterPro" id="IPR005821">
    <property type="entry name" value="Ion_trans_dom"/>
</dbReference>
<gene>
    <name evidence="15" type="ORF">BB559_001979</name>
</gene>
<dbReference type="SUPFAM" id="SSF81324">
    <property type="entry name" value="Voltage-gated potassium channels"/>
    <property type="match status" value="1"/>
</dbReference>
<dbReference type="Proteomes" id="UP000245699">
    <property type="component" value="Unassembled WGS sequence"/>
</dbReference>
<feature type="transmembrane region" description="Helical" evidence="13">
    <location>
        <begin position="164"/>
        <end position="185"/>
    </location>
</feature>
<keyword evidence="6" id="KW-0851">Voltage-gated channel</keyword>
<feature type="transmembrane region" description="Helical" evidence="13">
    <location>
        <begin position="107"/>
        <end position="129"/>
    </location>
</feature>
<comment type="caution">
    <text evidence="15">The sequence shown here is derived from an EMBL/GenBank/DDBJ whole genome shotgun (WGS) entry which is preliminary data.</text>
</comment>
<evidence type="ECO:0000256" key="10">
    <source>
        <dbReference type="ARBA" id="ARBA00023136"/>
    </source>
</evidence>
<evidence type="ECO:0000256" key="2">
    <source>
        <dbReference type="ARBA" id="ARBA00022448"/>
    </source>
</evidence>
<evidence type="ECO:0000256" key="4">
    <source>
        <dbReference type="ARBA" id="ARBA00022692"/>
    </source>
</evidence>
<evidence type="ECO:0000313" key="15">
    <source>
        <dbReference type="EMBL" id="PVU97579.1"/>
    </source>
</evidence>
<evidence type="ECO:0000256" key="1">
    <source>
        <dbReference type="ARBA" id="ARBA00004141"/>
    </source>
</evidence>
<evidence type="ECO:0000256" key="12">
    <source>
        <dbReference type="SAM" id="MobiDB-lite"/>
    </source>
</evidence>
<keyword evidence="9" id="KW-0406">Ion transport</keyword>
<comment type="subcellular location">
    <subcellularLocation>
        <location evidence="1">Membrane</location>
        <topology evidence="1">Multi-pass membrane protein</topology>
    </subcellularLocation>
</comment>
<dbReference type="GO" id="GO:0008076">
    <property type="term" value="C:voltage-gated potassium channel complex"/>
    <property type="evidence" value="ECO:0007669"/>
    <property type="project" value="InterPro"/>
</dbReference>
<dbReference type="AlphaFoldDB" id="A0A2T9YZ42"/>
<proteinExistence type="predicted"/>
<dbReference type="InterPro" id="IPR027359">
    <property type="entry name" value="Volt_channel_dom_sf"/>
</dbReference>
<feature type="transmembrane region" description="Helical" evidence="13">
    <location>
        <begin position="61"/>
        <end position="87"/>
    </location>
</feature>
<evidence type="ECO:0000256" key="3">
    <source>
        <dbReference type="ARBA" id="ARBA00022538"/>
    </source>
</evidence>
<feature type="transmembrane region" description="Helical" evidence="13">
    <location>
        <begin position="241"/>
        <end position="267"/>
    </location>
</feature>
<dbReference type="PRINTS" id="PR00169">
    <property type="entry name" value="KCHANNEL"/>
</dbReference>
<feature type="compositionally biased region" description="Polar residues" evidence="12">
    <location>
        <begin position="325"/>
        <end position="342"/>
    </location>
</feature>
<keyword evidence="7" id="KW-0630">Potassium</keyword>
<keyword evidence="16" id="KW-1185">Reference proteome</keyword>
<dbReference type="Gene3D" id="1.10.287.70">
    <property type="match status" value="1"/>
</dbReference>
<reference evidence="15 16" key="1">
    <citation type="journal article" date="2018" name="MBio">
        <title>Comparative Genomics Reveals the Core Gene Toolbox for the Fungus-Insect Symbiosis.</title>
        <authorList>
            <person name="Wang Y."/>
            <person name="Stata M."/>
            <person name="Wang W."/>
            <person name="Stajich J.E."/>
            <person name="White M.M."/>
            <person name="Moncalvo J.M."/>
        </authorList>
    </citation>
    <scope>NUCLEOTIDE SEQUENCE [LARGE SCALE GENOMIC DNA]</scope>
    <source>
        <strain evidence="15 16">AUS-77-4</strain>
    </source>
</reference>
<evidence type="ECO:0000313" key="16">
    <source>
        <dbReference type="Proteomes" id="UP000245699"/>
    </source>
</evidence>
<keyword evidence="8 13" id="KW-1133">Transmembrane helix</keyword>